<accession>A0A0C2N7N0</accession>
<evidence type="ECO:0000313" key="6">
    <source>
        <dbReference type="Proteomes" id="UP000031668"/>
    </source>
</evidence>
<name>A0A0C2N7N0_THEKT</name>
<dbReference type="SUPFAM" id="SSF54236">
    <property type="entry name" value="Ubiquitin-like"/>
    <property type="match status" value="1"/>
</dbReference>
<evidence type="ECO:0000256" key="2">
    <source>
        <dbReference type="SAM" id="MobiDB-lite"/>
    </source>
</evidence>
<feature type="transmembrane region" description="Helical" evidence="3">
    <location>
        <begin position="219"/>
        <end position="244"/>
    </location>
</feature>
<evidence type="ECO:0000256" key="3">
    <source>
        <dbReference type="SAM" id="Phobius"/>
    </source>
</evidence>
<keyword evidence="6" id="KW-1185">Reference proteome</keyword>
<keyword evidence="3" id="KW-1133">Transmembrane helix</keyword>
<dbReference type="Gene3D" id="3.10.20.90">
    <property type="entry name" value="Phosphatidylinositol 3-kinase Catalytic Subunit, Chain A, domain 1"/>
    <property type="match status" value="1"/>
</dbReference>
<protein>
    <recommendedName>
        <fullName evidence="1">UBX domain-containing protein 4</fullName>
    </recommendedName>
</protein>
<comment type="caution">
    <text evidence="5">The sequence shown here is derived from an EMBL/GenBank/DDBJ whole genome shotgun (WGS) entry which is preliminary data.</text>
</comment>
<organism evidence="5 6">
    <name type="scientific">Thelohanellus kitauei</name>
    <name type="common">Myxosporean</name>
    <dbReference type="NCBI Taxonomy" id="669202"/>
    <lineage>
        <taxon>Eukaryota</taxon>
        <taxon>Metazoa</taxon>
        <taxon>Cnidaria</taxon>
        <taxon>Myxozoa</taxon>
        <taxon>Myxosporea</taxon>
        <taxon>Bivalvulida</taxon>
        <taxon>Platysporina</taxon>
        <taxon>Myxobolidae</taxon>
        <taxon>Thelohanellus</taxon>
    </lineage>
</organism>
<dbReference type="GO" id="GO:0005783">
    <property type="term" value="C:endoplasmic reticulum"/>
    <property type="evidence" value="ECO:0007669"/>
    <property type="project" value="TreeGrafter"/>
</dbReference>
<dbReference type="EMBL" id="JWZT01002253">
    <property type="protein sequence ID" value="KII69947.1"/>
    <property type="molecule type" value="Genomic_DNA"/>
</dbReference>
<dbReference type="PANTHER" id="PTHR46424">
    <property type="entry name" value="UBX DOMAIN-CONTAINING PROTEIN 4"/>
    <property type="match status" value="1"/>
</dbReference>
<feature type="domain" description="UBX" evidence="4">
    <location>
        <begin position="143"/>
        <end position="202"/>
    </location>
</feature>
<feature type="compositionally biased region" description="Basic and acidic residues" evidence="2">
    <location>
        <begin position="263"/>
        <end position="284"/>
    </location>
</feature>
<dbReference type="InterPro" id="IPR029071">
    <property type="entry name" value="Ubiquitin-like_domsf"/>
</dbReference>
<dbReference type="InterPro" id="IPR001012">
    <property type="entry name" value="UBX_dom"/>
</dbReference>
<keyword evidence="3" id="KW-0472">Membrane</keyword>
<feature type="region of interest" description="Disordered" evidence="2">
    <location>
        <begin position="255"/>
        <end position="292"/>
    </location>
</feature>
<evidence type="ECO:0000313" key="5">
    <source>
        <dbReference type="EMBL" id="KII69947.1"/>
    </source>
</evidence>
<dbReference type="Pfam" id="PF00789">
    <property type="entry name" value="UBX"/>
    <property type="match status" value="1"/>
</dbReference>
<evidence type="ECO:0000259" key="4">
    <source>
        <dbReference type="Pfam" id="PF00789"/>
    </source>
</evidence>
<dbReference type="Proteomes" id="UP000031668">
    <property type="component" value="Unassembled WGS sequence"/>
</dbReference>
<keyword evidence="3" id="KW-0812">Transmembrane</keyword>
<dbReference type="AlphaFoldDB" id="A0A0C2N7N0"/>
<reference evidence="5 6" key="1">
    <citation type="journal article" date="2014" name="Genome Biol. Evol.">
        <title>The genome of the myxosporean Thelohanellus kitauei shows adaptations to nutrient acquisition within its fish host.</title>
        <authorList>
            <person name="Yang Y."/>
            <person name="Xiong J."/>
            <person name="Zhou Z."/>
            <person name="Huo F."/>
            <person name="Miao W."/>
            <person name="Ran C."/>
            <person name="Liu Y."/>
            <person name="Zhang J."/>
            <person name="Feng J."/>
            <person name="Wang M."/>
            <person name="Wang M."/>
            <person name="Wang L."/>
            <person name="Yao B."/>
        </authorList>
    </citation>
    <scope>NUCLEOTIDE SEQUENCE [LARGE SCALE GENOMIC DNA]</scope>
    <source>
        <strain evidence="5">Wuqing</strain>
    </source>
</reference>
<proteinExistence type="predicted"/>
<dbReference type="OrthoDB" id="2445133at2759"/>
<dbReference type="CDD" id="cd01767">
    <property type="entry name" value="UBX"/>
    <property type="match status" value="1"/>
</dbReference>
<sequence length="292" mass="33091">MVWFEAAHLAISDSGKKKTYFIAFVNDHSGKSQCLERLLNGEKISKLIEPHACYQIDTRGSEWDKFQTTFNCDVEPQLVLVSPEKCKRIIRFNGDANEFIKLLQELIGQEVSNAETDVNPTETVDDVMDSTVKVKFVTCFDSWVHTFDKLSTFGELREHVAKKLNLSLSEFLLISRLPRLVLDFDQDTKTLEDMSLYPSCVLHININPMKSEANKSQSYGMASSVFAIVSSIFATILSIFYFIIPNGYSYVKNGSSNVPESNHSSRDVHDSEKDKDDENKRETDNGNSTLLM</sequence>
<dbReference type="PANTHER" id="PTHR46424:SF1">
    <property type="entry name" value="UBX DOMAIN-CONTAINING PROTEIN 4"/>
    <property type="match status" value="1"/>
</dbReference>
<gene>
    <name evidence="5" type="ORF">RF11_15732</name>
</gene>
<dbReference type="GO" id="GO:0036503">
    <property type="term" value="P:ERAD pathway"/>
    <property type="evidence" value="ECO:0007669"/>
    <property type="project" value="TreeGrafter"/>
</dbReference>
<evidence type="ECO:0000256" key="1">
    <source>
        <dbReference type="ARBA" id="ARBA00040925"/>
    </source>
</evidence>